<proteinExistence type="predicted"/>
<name>D5BP32_PUNMI</name>
<dbReference type="InterPro" id="IPR010412">
    <property type="entry name" value="DUF1007"/>
</dbReference>
<protein>
    <recommendedName>
        <fullName evidence="3">DUF1007 family protein</fullName>
    </recommendedName>
</protein>
<reference evidence="1 2" key="1">
    <citation type="journal article" date="2010" name="J. Bacteriol.">
        <title>Complete genome sequence of "Candidatus Puniceispirillum marinum" IMCC1322, a representative of the SAR116 clade in the Alphaproteobacteria.</title>
        <authorList>
            <person name="Oh H.M."/>
            <person name="Kwon K.K."/>
            <person name="Kang I."/>
            <person name="Kang S.G."/>
            <person name="Lee J.H."/>
            <person name="Kim S.J."/>
            <person name="Cho J.C."/>
        </authorList>
    </citation>
    <scope>NUCLEOTIDE SEQUENCE [LARGE SCALE GENOMIC DNA]</scope>
    <source>
        <strain evidence="1 2">IMCC1322</strain>
    </source>
</reference>
<gene>
    <name evidence="1" type="ordered locus">SAR116_2223</name>
</gene>
<dbReference type="eggNOG" id="COG3683">
    <property type="taxonomic scope" value="Bacteria"/>
</dbReference>
<dbReference type="AlphaFoldDB" id="D5BP32"/>
<organism evidence="1 2">
    <name type="scientific">Puniceispirillum marinum (strain IMCC1322)</name>
    <dbReference type="NCBI Taxonomy" id="488538"/>
    <lineage>
        <taxon>Bacteria</taxon>
        <taxon>Pseudomonadati</taxon>
        <taxon>Pseudomonadota</taxon>
        <taxon>Alphaproteobacteria</taxon>
        <taxon>Candidatus Puniceispirillales</taxon>
        <taxon>Candidatus Puniceispirillaceae</taxon>
        <taxon>Candidatus Puniceispirillum</taxon>
    </lineage>
</organism>
<accession>D5BP32</accession>
<dbReference type="EMBL" id="CP001751">
    <property type="protein sequence ID" value="ADE40466.1"/>
    <property type="molecule type" value="Genomic_DNA"/>
</dbReference>
<keyword evidence="2" id="KW-1185">Reference proteome</keyword>
<dbReference type="Pfam" id="PF06226">
    <property type="entry name" value="DUF1007"/>
    <property type="match status" value="1"/>
</dbReference>
<evidence type="ECO:0000313" key="2">
    <source>
        <dbReference type="Proteomes" id="UP000007460"/>
    </source>
</evidence>
<evidence type="ECO:0000313" key="1">
    <source>
        <dbReference type="EMBL" id="ADE40466.1"/>
    </source>
</evidence>
<evidence type="ECO:0008006" key="3">
    <source>
        <dbReference type="Google" id="ProtNLM"/>
    </source>
</evidence>
<dbReference type="KEGG" id="apb:SAR116_2223"/>
<sequence>MRNFPRYIIGAVCLIMGWVSVSSAHPHMWVDLKSQIILDDNDKVSAIYQEWLFDDFFSAAMLEEAALHPDGVESAIKQKVAELMENLKPYNYFTLAKRDGVTLPLIQLGGAVAEIRENRVWMRFTVSIESPVDLAAQAFSYAIFDPTYYIEMYHAEGETISFQGNAPDNCGTEILQPNPSADAIALSRSSSLDANPDNTIGRLFAETIRVTCT</sequence>
<dbReference type="HOGENOM" id="CLU_088941_0_1_5"/>
<dbReference type="Proteomes" id="UP000007460">
    <property type="component" value="Chromosome"/>
</dbReference>
<dbReference type="STRING" id="488538.SAR116_2223"/>